<dbReference type="AlphaFoldDB" id="A0A7C8IHJ5"/>
<evidence type="ECO:0000313" key="4">
    <source>
        <dbReference type="EMBL" id="KAF2963821.1"/>
    </source>
</evidence>
<dbReference type="SMART" id="SM00382">
    <property type="entry name" value="AAA"/>
    <property type="match status" value="1"/>
</dbReference>
<dbReference type="SUPFAM" id="SSF52540">
    <property type="entry name" value="P-loop containing nucleoside triphosphate hydrolases"/>
    <property type="match status" value="1"/>
</dbReference>
<dbReference type="EMBL" id="WUBL01000180">
    <property type="protein sequence ID" value="KAF2963821.1"/>
    <property type="molecule type" value="Genomic_DNA"/>
</dbReference>
<protein>
    <recommendedName>
        <fullName evidence="3">AAA+ ATPase domain-containing protein</fullName>
    </recommendedName>
</protein>
<dbReference type="Pfam" id="PF00004">
    <property type="entry name" value="AAA"/>
    <property type="match status" value="1"/>
</dbReference>
<dbReference type="OrthoDB" id="3061561at2759"/>
<dbReference type="GO" id="GO:0016887">
    <property type="term" value="F:ATP hydrolysis activity"/>
    <property type="evidence" value="ECO:0007669"/>
    <property type="project" value="InterPro"/>
</dbReference>
<keyword evidence="5" id="KW-1185">Reference proteome</keyword>
<keyword evidence="2" id="KW-0472">Membrane</keyword>
<dbReference type="InterPro" id="IPR027417">
    <property type="entry name" value="P-loop_NTPase"/>
</dbReference>
<comment type="caution">
    <text evidence="4">The sequence shown here is derived from an EMBL/GenBank/DDBJ whole genome shotgun (WGS) entry which is preliminary data.</text>
</comment>
<reference evidence="4 5" key="1">
    <citation type="submission" date="2019-12" db="EMBL/GenBank/DDBJ databases">
        <title>Draft genome sequence of the ascomycete Xylaria multiplex DSM 110363.</title>
        <authorList>
            <person name="Buettner E."/>
            <person name="Kellner H."/>
        </authorList>
    </citation>
    <scope>NUCLEOTIDE SEQUENCE [LARGE SCALE GENOMIC DNA]</scope>
    <source>
        <strain evidence="4 5">DSM 110363</strain>
    </source>
</reference>
<dbReference type="PANTHER" id="PTHR46411:SF3">
    <property type="entry name" value="AAA+ ATPASE DOMAIN-CONTAINING PROTEIN"/>
    <property type="match status" value="1"/>
</dbReference>
<feature type="transmembrane region" description="Helical" evidence="2">
    <location>
        <begin position="73"/>
        <end position="94"/>
    </location>
</feature>
<dbReference type="GO" id="GO:0005524">
    <property type="term" value="F:ATP binding"/>
    <property type="evidence" value="ECO:0007669"/>
    <property type="project" value="InterPro"/>
</dbReference>
<evidence type="ECO:0000259" key="3">
    <source>
        <dbReference type="SMART" id="SM00382"/>
    </source>
</evidence>
<feature type="transmembrane region" description="Helical" evidence="2">
    <location>
        <begin position="32"/>
        <end position="52"/>
    </location>
</feature>
<proteinExistence type="predicted"/>
<keyword evidence="2" id="KW-1133">Transmembrane helix</keyword>
<dbReference type="Proteomes" id="UP000481858">
    <property type="component" value="Unassembled WGS sequence"/>
</dbReference>
<evidence type="ECO:0000256" key="2">
    <source>
        <dbReference type="SAM" id="Phobius"/>
    </source>
</evidence>
<feature type="compositionally biased region" description="Polar residues" evidence="1">
    <location>
        <begin position="251"/>
        <end position="276"/>
    </location>
</feature>
<dbReference type="InterPro" id="IPR003959">
    <property type="entry name" value="ATPase_AAA_core"/>
</dbReference>
<dbReference type="InterPro" id="IPR003593">
    <property type="entry name" value="AAA+_ATPase"/>
</dbReference>
<dbReference type="InParanoid" id="A0A7C8IHJ5"/>
<feature type="region of interest" description="Disordered" evidence="1">
    <location>
        <begin position="250"/>
        <end position="276"/>
    </location>
</feature>
<organism evidence="4 5">
    <name type="scientific">Xylaria multiplex</name>
    <dbReference type="NCBI Taxonomy" id="323545"/>
    <lineage>
        <taxon>Eukaryota</taxon>
        <taxon>Fungi</taxon>
        <taxon>Dikarya</taxon>
        <taxon>Ascomycota</taxon>
        <taxon>Pezizomycotina</taxon>
        <taxon>Sordariomycetes</taxon>
        <taxon>Xylariomycetidae</taxon>
        <taxon>Xylariales</taxon>
        <taxon>Xylariaceae</taxon>
        <taxon>Xylaria</taxon>
    </lineage>
</organism>
<dbReference type="PANTHER" id="PTHR46411">
    <property type="entry name" value="FAMILY ATPASE, PUTATIVE-RELATED"/>
    <property type="match status" value="1"/>
</dbReference>
<name>A0A7C8IHJ5_9PEZI</name>
<accession>A0A7C8IHJ5</accession>
<feature type="domain" description="AAA+ ATPase" evidence="3">
    <location>
        <begin position="617"/>
        <end position="740"/>
    </location>
</feature>
<keyword evidence="2" id="KW-0812">Transmembrane</keyword>
<sequence>MPASDYNSYLANPRAMTGHGLVGWVSTPDVRGTLSIIYGCATVIITAIWTILHLNVPGKTEGFKKALSRRIRWGVFAIVAPDLLTLVAACQWVSARRSVEQMRELNDPGPWTSVHAFYADSGGFLLQPQNELAFPVNAKQIHFLVSHSYIPLPTITHDEIWDKSKADWFAKGFVLLQIGWIIIQSVARVSVGLAISPLEIFTLAFVVSTIMSYFFWWNKPQDVRTPTILYCEFSIARILTDSGIAPDASSAGRTTFSMKTNSDTGKSNSAHSNQGPTITEKMEFRSNNGLPGPKSTLDDLGTAVKGYPGVTLDSANAPFHSQPRSIYRSPFQPAANEFQDGSAPRYPVDIPYGMFNTPNRITRMTAYSATGVPFSQLLVEYHALWEVILPGQLIYTSQAGTHRVLKLKAIVRGSDCLWLRLEKIINGGTLFGYAEAEIRIPEYSGSQPLNHLHAFPLQYHPEQGDIRKALIARGKKYSPTDLVHGDGLRDINVDGRIMVDCAKFARVTPTFKPNISRIKAEVLDHEGLPTLKWKEGAVQGLSDDELLLCDHVIPGFSFDDNMWCSFKLDHIQEVEYDADAFKSLILPEEKKVLLHGLVGTYDNRRPRCSEPTRGEEKGMIVLLYGRHGVGKTLAAESIADYIKRPLYRVNPGELGARAYRIKRVLSSIVSLATRWNAIILIENVDAYLEPRSRNPLRHSNFITAFLKRLKSHNGVVFLTTAHVEAISLEFLHDIPIPVGFPALSLQTRRELWKRILGQPDWLEDRILDSLAFESENGQVINIMMGILSALAGAAKRELGPEDVKTLLEVAEALTNELLAQEGITEQLSNVHKKTPQEIKTIWAQITELRCKRRFQ</sequence>
<evidence type="ECO:0000256" key="1">
    <source>
        <dbReference type="SAM" id="MobiDB-lite"/>
    </source>
</evidence>
<dbReference type="Pfam" id="PF22942">
    <property type="entry name" value="DUF7025"/>
    <property type="match status" value="1"/>
</dbReference>
<dbReference type="InterPro" id="IPR054289">
    <property type="entry name" value="DUF7025"/>
</dbReference>
<gene>
    <name evidence="4" type="ORF">GQX73_g9767</name>
</gene>
<dbReference type="Gene3D" id="3.40.50.300">
    <property type="entry name" value="P-loop containing nucleotide triphosphate hydrolases"/>
    <property type="match status" value="1"/>
</dbReference>
<evidence type="ECO:0000313" key="5">
    <source>
        <dbReference type="Proteomes" id="UP000481858"/>
    </source>
</evidence>